<accession>A0A8S0Z1G4</accession>
<keyword evidence="2" id="KW-1185">Reference proteome</keyword>
<protein>
    <submittedName>
        <fullName evidence="1">Uncharacterized protein</fullName>
    </submittedName>
</protein>
<comment type="caution">
    <text evidence="1">The sequence shown here is derived from an EMBL/GenBank/DDBJ whole genome shotgun (WGS) entry which is preliminary data.</text>
</comment>
<organism evidence="1 2">
    <name type="scientific">Arctia plantaginis</name>
    <name type="common">Wood tiger moth</name>
    <name type="synonym">Phalaena plantaginis</name>
    <dbReference type="NCBI Taxonomy" id="874455"/>
    <lineage>
        <taxon>Eukaryota</taxon>
        <taxon>Metazoa</taxon>
        <taxon>Ecdysozoa</taxon>
        <taxon>Arthropoda</taxon>
        <taxon>Hexapoda</taxon>
        <taxon>Insecta</taxon>
        <taxon>Pterygota</taxon>
        <taxon>Neoptera</taxon>
        <taxon>Endopterygota</taxon>
        <taxon>Lepidoptera</taxon>
        <taxon>Glossata</taxon>
        <taxon>Ditrysia</taxon>
        <taxon>Noctuoidea</taxon>
        <taxon>Erebidae</taxon>
        <taxon>Arctiinae</taxon>
        <taxon>Arctia</taxon>
    </lineage>
</organism>
<gene>
    <name evidence="1" type="ORF">APLA_LOCUS2650</name>
</gene>
<name>A0A8S0Z1G4_ARCPL</name>
<dbReference type="Proteomes" id="UP000494106">
    <property type="component" value="Unassembled WGS sequence"/>
</dbReference>
<dbReference type="AlphaFoldDB" id="A0A8S0Z1G4"/>
<reference evidence="1 2" key="1">
    <citation type="submission" date="2020-04" db="EMBL/GenBank/DDBJ databases">
        <authorList>
            <person name="Wallbank WR R."/>
            <person name="Pardo Diaz C."/>
            <person name="Kozak K."/>
            <person name="Martin S."/>
            <person name="Jiggins C."/>
            <person name="Moest M."/>
            <person name="Warren A I."/>
            <person name="Byers J.R.P. K."/>
            <person name="Montejo-Kovacevich G."/>
            <person name="Yen C E."/>
        </authorList>
    </citation>
    <scope>NUCLEOTIDE SEQUENCE [LARGE SCALE GENOMIC DNA]</scope>
</reference>
<dbReference type="OrthoDB" id="6779410at2759"/>
<proteinExistence type="predicted"/>
<dbReference type="EMBL" id="CADEBC010000208">
    <property type="protein sequence ID" value="CAB3225930.1"/>
    <property type="molecule type" value="Genomic_DNA"/>
</dbReference>
<sequence>MEKDPSRKQLLITELRVHKLRSKAFYNHMKQDIPNSVSLCFDLQQVLPLPRTPIQDAFYARQISLYNFVRGHSFLPADRVFGRLEKEIRKKTIINTRDGYDEILKRHGTLKLLRQDWQLLEIKDLKENFNNLEGLQKMKRIKIEKKVKRGMTVGCEIKAFENYRFETNEVAQTLLKRGKRIPREICTAVFENKELSANKKKDVNNLLTKQFGKEWINIQELAWYKDIINSCRPAPDTDMENPDESLCNCLDDDVGEVRI</sequence>
<evidence type="ECO:0000313" key="1">
    <source>
        <dbReference type="EMBL" id="CAB3225930.1"/>
    </source>
</evidence>
<evidence type="ECO:0000313" key="2">
    <source>
        <dbReference type="Proteomes" id="UP000494106"/>
    </source>
</evidence>